<feature type="region of interest" description="Disordered" evidence="2">
    <location>
        <begin position="149"/>
        <end position="185"/>
    </location>
</feature>
<dbReference type="AlphaFoldDB" id="A0A5J5KWA4"/>
<accession>A0A5J5KWA4</accession>
<keyword evidence="1" id="KW-0175">Coiled coil</keyword>
<protein>
    <submittedName>
        <fullName evidence="3">Uncharacterized protein</fullName>
    </submittedName>
</protein>
<feature type="coiled-coil region" evidence="1">
    <location>
        <begin position="26"/>
        <end position="53"/>
    </location>
</feature>
<reference evidence="3 4" key="1">
    <citation type="submission" date="2019-05" db="EMBL/GenBank/DDBJ databases">
        <title>Kocuria coralli sp. nov., a novel actinobacterium isolated from coral reef seawater.</title>
        <authorList>
            <person name="Li J."/>
        </authorList>
    </citation>
    <scope>NUCLEOTIDE SEQUENCE [LARGE SCALE GENOMIC DNA]</scope>
    <source>
        <strain evidence="3 4">SCSIO 13007</strain>
    </source>
</reference>
<evidence type="ECO:0000256" key="1">
    <source>
        <dbReference type="SAM" id="Coils"/>
    </source>
</evidence>
<evidence type="ECO:0000256" key="2">
    <source>
        <dbReference type="SAM" id="MobiDB-lite"/>
    </source>
</evidence>
<keyword evidence="4" id="KW-1185">Reference proteome</keyword>
<dbReference type="EMBL" id="SZWF01000016">
    <property type="protein sequence ID" value="KAA9393550.1"/>
    <property type="molecule type" value="Genomic_DNA"/>
</dbReference>
<organism evidence="3 4">
    <name type="scientific">Kocuria coralli</name>
    <dbReference type="NCBI Taxonomy" id="1461025"/>
    <lineage>
        <taxon>Bacteria</taxon>
        <taxon>Bacillati</taxon>
        <taxon>Actinomycetota</taxon>
        <taxon>Actinomycetes</taxon>
        <taxon>Micrococcales</taxon>
        <taxon>Micrococcaceae</taxon>
        <taxon>Kocuria</taxon>
    </lineage>
</organism>
<evidence type="ECO:0000313" key="3">
    <source>
        <dbReference type="EMBL" id="KAA9393550.1"/>
    </source>
</evidence>
<evidence type="ECO:0000313" key="4">
    <source>
        <dbReference type="Proteomes" id="UP000325957"/>
    </source>
</evidence>
<dbReference type="RefSeq" id="WP_158034392.1">
    <property type="nucleotide sequence ID" value="NZ_ML708622.1"/>
</dbReference>
<gene>
    <name evidence="3" type="ORF">FCK90_11195</name>
</gene>
<name>A0A5J5KWA4_9MICC</name>
<sequence length="185" mass="19833">MHGAQQELLDTLRRRERQLAGKAATITRLRSSRDAARKQAAEARAEAAASARRAERAIIAAGTAEAEVRQRAAEGATGSGTGGTLRQRDEEIADLRNRLAEVAAVKVVPLAVMRQWQGLAAQIAQRQRAGSELTVLERDVLTTYRRHHAEIENATGNSAGASPRPRRRAAAVPSAAPVHGKQVDA</sequence>
<comment type="caution">
    <text evidence="3">The sequence shown here is derived from an EMBL/GenBank/DDBJ whole genome shotgun (WGS) entry which is preliminary data.</text>
</comment>
<dbReference type="Proteomes" id="UP000325957">
    <property type="component" value="Unassembled WGS sequence"/>
</dbReference>
<proteinExistence type="predicted"/>